<gene>
    <name evidence="1" type="ORF">LUA81_04210</name>
</gene>
<keyword evidence="2" id="KW-1185">Reference proteome</keyword>
<sequence length="459" mass="52903">MLFTLILKFLTDKISDFILRLFTINDYNRQISLFMNTNLDKVAQSKVEYIIENLNPNENANLVINNLYTFSTVAGHAAKTAYIYNLAKILNNNCYPSKAFSISESHIVSSMNSNIQYSIIRILYSERFFQMIKQAVTTASIYNLYKNLTIKKAKKLATGEYYRRQFSTIAQKAATTSSIYNIMKDFNSNAAFISIRHASKIAHMSSKAQMLVLNDIIKHFIEKKFLFILYNNLRFLNFFSNQLYINNSNLINFREDITKHLITISIIQNRCLRSSIYSNSLPSNSAAIENIINNALKQDYKKIFSKVAKEAAVAALIYNSSQILGNKLSIKIKEVAKFAAMESNIPRPLIDHNFLDDVAEHHYNKPRIARNKLLKEASHKLFSQLKLFFIQLEENDVFAIINSNTRYVIMVGILIDVIAKQHNYNKIISQRFKKDVANIISSKFDNVHISDSHQQKLYL</sequence>
<name>A0ABY5EZW4_9RICK</name>
<evidence type="ECO:0000313" key="2">
    <source>
        <dbReference type="Proteomes" id="UP001059985"/>
    </source>
</evidence>
<reference evidence="1 2" key="1">
    <citation type="journal article" date="2022" name="Microorganisms">
        <title>Assembly and Comparison of Ca. Neoehrlichia mikurensis Genomes.</title>
        <authorList>
            <person name="Azagi T."/>
            <person name="Dirks R.P."/>
            <person name="Yebra-Pimentel E.S."/>
            <person name="Schaap P.J."/>
            <person name="Koehorst J.J."/>
            <person name="Esser H.J."/>
            <person name="Sprong H."/>
        </authorList>
    </citation>
    <scope>NUCLEOTIDE SEQUENCE [LARGE SCALE GENOMIC DNA]</scope>
    <source>
        <strain evidence="1">18-2804</strain>
    </source>
</reference>
<dbReference type="Proteomes" id="UP001059985">
    <property type="component" value="Chromosome"/>
</dbReference>
<protein>
    <submittedName>
        <fullName evidence="1">Uncharacterized protein</fullName>
    </submittedName>
</protein>
<dbReference type="RefSeq" id="WP_254841930.1">
    <property type="nucleotide sequence ID" value="NZ_CP089285.1"/>
</dbReference>
<proteinExistence type="predicted"/>
<dbReference type="EMBL" id="CP089285">
    <property type="protein sequence ID" value="UTO56283.1"/>
    <property type="molecule type" value="Genomic_DNA"/>
</dbReference>
<organism evidence="1 2">
    <name type="scientific">Neoehrlichia mikurensis</name>
    <dbReference type="NCBI Taxonomy" id="89586"/>
    <lineage>
        <taxon>Bacteria</taxon>
        <taxon>Pseudomonadati</taxon>
        <taxon>Pseudomonadota</taxon>
        <taxon>Alphaproteobacteria</taxon>
        <taxon>Rickettsiales</taxon>
        <taxon>Anaplasmataceae</taxon>
        <taxon>Candidatus Neoehrlichia</taxon>
    </lineage>
</organism>
<accession>A0ABY5EZW4</accession>
<evidence type="ECO:0000313" key="1">
    <source>
        <dbReference type="EMBL" id="UTO56283.1"/>
    </source>
</evidence>